<dbReference type="SUPFAM" id="SSF47413">
    <property type="entry name" value="lambda repressor-like DNA-binding domains"/>
    <property type="match status" value="1"/>
</dbReference>
<dbReference type="Proteomes" id="UP000199207">
    <property type="component" value="Unassembled WGS sequence"/>
</dbReference>
<keyword evidence="3" id="KW-1185">Reference proteome</keyword>
<dbReference type="AlphaFoldDB" id="A0A1I1PYE2"/>
<name>A0A1I1PYE2_9ACTN</name>
<evidence type="ECO:0000313" key="3">
    <source>
        <dbReference type="Proteomes" id="UP000199207"/>
    </source>
</evidence>
<dbReference type="CDD" id="cd00093">
    <property type="entry name" value="HTH_XRE"/>
    <property type="match status" value="1"/>
</dbReference>
<feature type="domain" description="HTH cro/C1-type" evidence="1">
    <location>
        <begin position="17"/>
        <end position="71"/>
    </location>
</feature>
<gene>
    <name evidence="2" type="ORF">SAMN05421773_110143</name>
</gene>
<organism evidence="2 3">
    <name type="scientific">Streptomyces aidingensis</name>
    <dbReference type="NCBI Taxonomy" id="910347"/>
    <lineage>
        <taxon>Bacteria</taxon>
        <taxon>Bacillati</taxon>
        <taxon>Actinomycetota</taxon>
        <taxon>Actinomycetes</taxon>
        <taxon>Kitasatosporales</taxon>
        <taxon>Streptomycetaceae</taxon>
        <taxon>Streptomyces</taxon>
    </lineage>
</organism>
<dbReference type="RefSeq" id="WP_093839981.1">
    <property type="nucleotide sequence ID" value="NZ_FOLM01000010.1"/>
</dbReference>
<dbReference type="EMBL" id="FOLM01000010">
    <property type="protein sequence ID" value="SFD14775.1"/>
    <property type="molecule type" value="Genomic_DNA"/>
</dbReference>
<dbReference type="InterPro" id="IPR001387">
    <property type="entry name" value="Cro/C1-type_HTH"/>
</dbReference>
<dbReference type="GO" id="GO:0003677">
    <property type="term" value="F:DNA binding"/>
    <property type="evidence" value="ECO:0007669"/>
    <property type="project" value="InterPro"/>
</dbReference>
<dbReference type="InterPro" id="IPR010982">
    <property type="entry name" value="Lambda_DNA-bd_dom_sf"/>
</dbReference>
<sequence>MPHDHVTSGRLETGRRIRDARTRARLSQEQLAELLEVERRTVVRYELALTDLPLSRLLQIAQALRVPPGDLLPEAPPPPP</sequence>
<dbReference type="Pfam" id="PF01381">
    <property type="entry name" value="HTH_3"/>
    <property type="match status" value="1"/>
</dbReference>
<proteinExistence type="predicted"/>
<dbReference type="SMART" id="SM00530">
    <property type="entry name" value="HTH_XRE"/>
    <property type="match status" value="1"/>
</dbReference>
<dbReference type="PROSITE" id="PS50943">
    <property type="entry name" value="HTH_CROC1"/>
    <property type="match status" value="1"/>
</dbReference>
<evidence type="ECO:0000259" key="1">
    <source>
        <dbReference type="PROSITE" id="PS50943"/>
    </source>
</evidence>
<accession>A0A1I1PYE2</accession>
<evidence type="ECO:0000313" key="2">
    <source>
        <dbReference type="EMBL" id="SFD14775.1"/>
    </source>
</evidence>
<reference evidence="2 3" key="1">
    <citation type="submission" date="2016-10" db="EMBL/GenBank/DDBJ databases">
        <authorList>
            <person name="de Groot N.N."/>
        </authorList>
    </citation>
    <scope>NUCLEOTIDE SEQUENCE [LARGE SCALE GENOMIC DNA]</scope>
    <source>
        <strain evidence="2 3">CGMCC 4.5739</strain>
    </source>
</reference>
<dbReference type="Gene3D" id="1.10.260.40">
    <property type="entry name" value="lambda repressor-like DNA-binding domains"/>
    <property type="match status" value="1"/>
</dbReference>
<protein>
    <submittedName>
        <fullName evidence="2">Helix-turn-helix domain-containing protein</fullName>
    </submittedName>
</protein>